<keyword evidence="6" id="KW-1185">Reference proteome</keyword>
<accession>A0ABQ1JJY7</accession>
<evidence type="ECO:0000256" key="1">
    <source>
        <dbReference type="ARBA" id="ARBA00022842"/>
    </source>
</evidence>
<dbReference type="InterPro" id="IPR003777">
    <property type="entry name" value="XdhC_CoxI"/>
</dbReference>
<sequence length="501" mass="52494">MPPPNARYLEHAEDVLSQFLAWHASDGAALVMITGTHGGAVRDVGALMAVSATGAVAGYISGGCIDADVALQAMRALEIGQSRSLRYGAGSPFTDLPLPCGGAIDLIIDPAPDIAAVTACRERLQARKPAHLCLSAANGFKARYTPKLRLRIAGRGADCLALARLASASGIETVLQLRDGEDISHARQEGFEDAEALDTPSALPANCDDPFTAFVLMFHDTDWEVPLLQQALDGAAFYVGAVGSARTHQRRTQQLLASGVAQPAVNRIRGPIGLIGSMRDASMLAVSAMAEIVEAYHIQKSNVLASTAVILLAAGQSTRFENGDKLLADLDGAPLLERSARLLQTVPCAARIAVTAPGQAERASILARHGWTIVENPVAKDGQSTSLRTGVEAARQTVGAASVMILLADMPGLSDAHLFEVATRHAEGYSAVMSEADGIFLPPAMFSDETFDALCGLTGDTGAKSVFAKLSDTAAIALRAEEARDVDTLADLMASLETRYA</sequence>
<evidence type="ECO:0000313" key="5">
    <source>
        <dbReference type="EMBL" id="GGB68232.1"/>
    </source>
</evidence>
<evidence type="ECO:0008006" key="7">
    <source>
        <dbReference type="Google" id="ProtNLM"/>
    </source>
</evidence>
<protein>
    <recommendedName>
        <fullName evidence="7">Xanthine dehydrogenase</fullName>
    </recommendedName>
</protein>
<organism evidence="5 6">
    <name type="scientific">Henriciella pelagia</name>
    <dbReference type="NCBI Taxonomy" id="1977912"/>
    <lineage>
        <taxon>Bacteria</taxon>
        <taxon>Pseudomonadati</taxon>
        <taxon>Pseudomonadota</taxon>
        <taxon>Alphaproteobacteria</taxon>
        <taxon>Hyphomonadales</taxon>
        <taxon>Hyphomonadaceae</taxon>
        <taxon>Henriciella</taxon>
    </lineage>
</organism>
<dbReference type="InterPro" id="IPR052698">
    <property type="entry name" value="MoCofactor_Util/Proc"/>
</dbReference>
<dbReference type="Pfam" id="PF13478">
    <property type="entry name" value="XdhC_C"/>
    <property type="match status" value="1"/>
</dbReference>
<evidence type="ECO:0000259" key="4">
    <source>
        <dbReference type="Pfam" id="PF13478"/>
    </source>
</evidence>
<name>A0ABQ1JJY7_9PROT</name>
<dbReference type="Pfam" id="PF02625">
    <property type="entry name" value="XdhC_CoxI"/>
    <property type="match status" value="1"/>
</dbReference>
<comment type="caution">
    <text evidence="5">The sequence shown here is derived from an EMBL/GenBank/DDBJ whole genome shotgun (WGS) entry which is preliminary data.</text>
</comment>
<proteinExistence type="predicted"/>
<dbReference type="InterPro" id="IPR029044">
    <property type="entry name" value="Nucleotide-diphossugar_trans"/>
</dbReference>
<dbReference type="Pfam" id="PF12804">
    <property type="entry name" value="NTP_transf_3"/>
    <property type="match status" value="1"/>
</dbReference>
<evidence type="ECO:0000259" key="3">
    <source>
        <dbReference type="Pfam" id="PF12804"/>
    </source>
</evidence>
<evidence type="ECO:0000313" key="6">
    <source>
        <dbReference type="Proteomes" id="UP000628854"/>
    </source>
</evidence>
<feature type="domain" description="MobA-like NTP transferase" evidence="3">
    <location>
        <begin position="309"/>
        <end position="471"/>
    </location>
</feature>
<reference evidence="6" key="1">
    <citation type="journal article" date="2019" name="Int. J. Syst. Evol. Microbiol.">
        <title>The Global Catalogue of Microorganisms (GCM) 10K type strain sequencing project: providing services to taxonomists for standard genome sequencing and annotation.</title>
        <authorList>
            <consortium name="The Broad Institute Genomics Platform"/>
            <consortium name="The Broad Institute Genome Sequencing Center for Infectious Disease"/>
            <person name="Wu L."/>
            <person name="Ma J."/>
        </authorList>
    </citation>
    <scope>NUCLEOTIDE SEQUENCE [LARGE SCALE GENOMIC DNA]</scope>
    <source>
        <strain evidence="6">CGMCC 1.15928</strain>
    </source>
</reference>
<dbReference type="PANTHER" id="PTHR30388:SF4">
    <property type="entry name" value="MOLYBDENUM COFACTOR INSERTION CHAPERONE PAOD"/>
    <property type="match status" value="1"/>
</dbReference>
<dbReference type="InterPro" id="IPR025877">
    <property type="entry name" value="MobA-like_NTP_Trfase"/>
</dbReference>
<dbReference type="Proteomes" id="UP000628854">
    <property type="component" value="Unassembled WGS sequence"/>
</dbReference>
<dbReference type="InterPro" id="IPR027051">
    <property type="entry name" value="XdhC_Rossmann_dom"/>
</dbReference>
<feature type="domain" description="XdhC Rossmann" evidence="4">
    <location>
        <begin position="150"/>
        <end position="292"/>
    </location>
</feature>
<feature type="domain" description="XdhC- CoxI" evidence="2">
    <location>
        <begin position="22"/>
        <end position="88"/>
    </location>
</feature>
<evidence type="ECO:0000259" key="2">
    <source>
        <dbReference type="Pfam" id="PF02625"/>
    </source>
</evidence>
<dbReference type="EMBL" id="BMKF01000002">
    <property type="protein sequence ID" value="GGB68232.1"/>
    <property type="molecule type" value="Genomic_DNA"/>
</dbReference>
<dbReference type="Gene3D" id="3.40.50.720">
    <property type="entry name" value="NAD(P)-binding Rossmann-like Domain"/>
    <property type="match status" value="1"/>
</dbReference>
<gene>
    <name evidence="5" type="ORF">GCM10011503_16030</name>
</gene>
<dbReference type="RefSeq" id="WP_084393043.1">
    <property type="nucleotide sequence ID" value="NZ_BMKF01000002.1"/>
</dbReference>
<keyword evidence="1" id="KW-0460">Magnesium</keyword>
<dbReference type="Gene3D" id="3.90.550.10">
    <property type="entry name" value="Spore Coat Polysaccharide Biosynthesis Protein SpsA, Chain A"/>
    <property type="match status" value="1"/>
</dbReference>
<dbReference type="PANTHER" id="PTHR30388">
    <property type="entry name" value="ALDEHYDE OXIDOREDUCTASE MOLYBDENUM COFACTOR ASSEMBLY PROTEIN"/>
    <property type="match status" value="1"/>
</dbReference>
<dbReference type="CDD" id="cd04182">
    <property type="entry name" value="GT_2_like_f"/>
    <property type="match status" value="1"/>
</dbReference>
<dbReference type="SUPFAM" id="SSF53448">
    <property type="entry name" value="Nucleotide-diphospho-sugar transferases"/>
    <property type="match status" value="1"/>
</dbReference>